<feature type="transmembrane region" description="Helical" evidence="1">
    <location>
        <begin position="125"/>
        <end position="145"/>
    </location>
</feature>
<comment type="caution">
    <text evidence="2">The sequence shown here is derived from an EMBL/GenBank/DDBJ whole genome shotgun (WGS) entry which is preliminary data.</text>
</comment>
<evidence type="ECO:0000256" key="1">
    <source>
        <dbReference type="SAM" id="Phobius"/>
    </source>
</evidence>
<dbReference type="Pfam" id="PF11911">
    <property type="entry name" value="DUF3429"/>
    <property type="match status" value="1"/>
</dbReference>
<evidence type="ECO:0000313" key="2">
    <source>
        <dbReference type="EMBL" id="MDR8525972.1"/>
    </source>
</evidence>
<protein>
    <submittedName>
        <fullName evidence="2">DUF3429 domain-containing protein</fullName>
    </submittedName>
</protein>
<reference evidence="3 5" key="1">
    <citation type="journal article" date="2022" name="bioRxiv">
        <title>Prophages regulate Shewanella fidelis 3313 motility and biofilm formation: implications for gut colonization dynamics in Ciona robusta.</title>
        <authorList>
            <person name="Natarajan O."/>
            <person name="Gibboney S.L."/>
            <person name="Young M.N."/>
            <person name="Lim S.J."/>
            <person name="Pluta N."/>
            <person name="Atkinson C.G."/>
            <person name="Leigh B.A."/>
            <person name="Liberti A."/>
            <person name="Kees E.D."/>
            <person name="Breitbart M."/>
            <person name="Gralnick J.A."/>
            <person name="Dishaw L.J."/>
        </authorList>
    </citation>
    <scope>NUCLEOTIDE SEQUENCE [LARGE SCALE GENOMIC DNA]</scope>
    <source>
        <strain evidence="3 5">JG4066</strain>
    </source>
</reference>
<dbReference type="AlphaFoldDB" id="A0AAW8NT26"/>
<dbReference type="InterPro" id="IPR021836">
    <property type="entry name" value="DUF3429"/>
</dbReference>
<organism evidence="2 4">
    <name type="scientific">Shewanella fidelis</name>
    <dbReference type="NCBI Taxonomy" id="173509"/>
    <lineage>
        <taxon>Bacteria</taxon>
        <taxon>Pseudomonadati</taxon>
        <taxon>Pseudomonadota</taxon>
        <taxon>Gammaproteobacteria</taxon>
        <taxon>Alteromonadales</taxon>
        <taxon>Shewanellaceae</taxon>
        <taxon>Shewanella</taxon>
    </lineage>
</organism>
<accession>A0AAW8NT26</accession>
<dbReference type="EMBL" id="JAPMLE010000001">
    <property type="protein sequence ID" value="MDR8525972.1"/>
    <property type="molecule type" value="Genomic_DNA"/>
</dbReference>
<evidence type="ECO:0000313" key="3">
    <source>
        <dbReference type="EMBL" id="MDW4826200.1"/>
    </source>
</evidence>
<keyword evidence="1" id="KW-1133">Transmembrane helix</keyword>
<proteinExistence type="predicted"/>
<keyword evidence="1" id="KW-0812">Transmembrane</keyword>
<dbReference type="RefSeq" id="WP_108945139.1">
    <property type="nucleotide sequence ID" value="NZ_JAPMLA010000014.1"/>
</dbReference>
<gene>
    <name evidence="2" type="ORF">OS133_20365</name>
    <name evidence="3" type="ORF">OS134_19185</name>
</gene>
<dbReference type="Proteomes" id="UP001259340">
    <property type="component" value="Unassembled WGS sequence"/>
</dbReference>
<feature type="transmembrane region" description="Helical" evidence="1">
    <location>
        <begin position="78"/>
        <end position="105"/>
    </location>
</feature>
<feature type="transmembrane region" description="Helical" evidence="1">
    <location>
        <begin position="42"/>
        <end position="66"/>
    </location>
</feature>
<evidence type="ECO:0000313" key="4">
    <source>
        <dbReference type="Proteomes" id="UP001259340"/>
    </source>
</evidence>
<dbReference type="PANTHER" id="PTHR15887">
    <property type="entry name" value="TRANSMEMBRANE PROTEIN 69"/>
    <property type="match status" value="1"/>
</dbReference>
<dbReference type="Proteomes" id="UP001271263">
    <property type="component" value="Unassembled WGS sequence"/>
</dbReference>
<dbReference type="EMBL" id="JAPMLD010000012">
    <property type="protein sequence ID" value="MDW4826200.1"/>
    <property type="molecule type" value="Genomic_DNA"/>
</dbReference>
<feature type="transmembrane region" description="Helical" evidence="1">
    <location>
        <begin position="7"/>
        <end position="30"/>
    </location>
</feature>
<reference evidence="2" key="2">
    <citation type="submission" date="2022-11" db="EMBL/GenBank/DDBJ databases">
        <title>Prophages regulate Shewanella fidelis motility and biofilm formation: implications for gut colonization dynamics in Ciona robusta.</title>
        <authorList>
            <person name="Natarajan O."/>
            <person name="Gibboney S.L."/>
            <person name="Young M.N."/>
            <person name="Lim S.J."/>
            <person name="Pluta N."/>
            <person name="Atkinson C.G.F."/>
            <person name="Leigh B.A."/>
            <person name="Liberti A."/>
            <person name="Kees E."/>
            <person name="Breitbart M."/>
            <person name="Gralnick J."/>
            <person name="Dishaw L.J."/>
        </authorList>
    </citation>
    <scope>NUCLEOTIDE SEQUENCE</scope>
    <source>
        <strain evidence="2">3313</strain>
    </source>
</reference>
<evidence type="ECO:0000313" key="5">
    <source>
        <dbReference type="Proteomes" id="UP001271263"/>
    </source>
</evidence>
<keyword evidence="1" id="KW-0472">Membrane</keyword>
<sequence length="149" mass="16532">MKNMQQIWTWLGYAGLLPFIITTVMIWMGWALPWLPPVQAFISYSAIILSFLAGTLWGRVISLYAIDNGANLLVLSNLYALLAWVSLLIAMPSIGLIALAFGYFSLLGVEKSCQNLPNNASYRQMRVRLTSVALLTHLLMLLHLATGGF</sequence>
<keyword evidence="5" id="KW-1185">Reference proteome</keyword>
<dbReference type="PANTHER" id="PTHR15887:SF1">
    <property type="entry name" value="TRANSMEMBRANE PROTEIN 69"/>
    <property type="match status" value="1"/>
</dbReference>
<name>A0AAW8NT26_9GAMM</name>